<dbReference type="Proteomes" id="UP001163603">
    <property type="component" value="Chromosome 3"/>
</dbReference>
<evidence type="ECO:0000313" key="2">
    <source>
        <dbReference type="Proteomes" id="UP001163603"/>
    </source>
</evidence>
<gene>
    <name evidence="1" type="ORF">Pint_05677</name>
</gene>
<organism evidence="1 2">
    <name type="scientific">Pistacia integerrima</name>
    <dbReference type="NCBI Taxonomy" id="434235"/>
    <lineage>
        <taxon>Eukaryota</taxon>
        <taxon>Viridiplantae</taxon>
        <taxon>Streptophyta</taxon>
        <taxon>Embryophyta</taxon>
        <taxon>Tracheophyta</taxon>
        <taxon>Spermatophyta</taxon>
        <taxon>Magnoliopsida</taxon>
        <taxon>eudicotyledons</taxon>
        <taxon>Gunneridae</taxon>
        <taxon>Pentapetalae</taxon>
        <taxon>rosids</taxon>
        <taxon>malvids</taxon>
        <taxon>Sapindales</taxon>
        <taxon>Anacardiaceae</taxon>
        <taxon>Pistacia</taxon>
    </lineage>
</organism>
<dbReference type="EMBL" id="CM047738">
    <property type="protein sequence ID" value="KAJ0044909.1"/>
    <property type="molecule type" value="Genomic_DNA"/>
</dbReference>
<reference evidence="2" key="1">
    <citation type="journal article" date="2023" name="G3 (Bethesda)">
        <title>Genome assembly and association tests identify interacting loci associated with vigor, precocity, and sex in interspecific pistachio rootstocks.</title>
        <authorList>
            <person name="Palmer W."/>
            <person name="Jacygrad E."/>
            <person name="Sagayaradj S."/>
            <person name="Cavanaugh K."/>
            <person name="Han R."/>
            <person name="Bertier L."/>
            <person name="Beede B."/>
            <person name="Kafkas S."/>
            <person name="Golino D."/>
            <person name="Preece J."/>
            <person name="Michelmore R."/>
        </authorList>
    </citation>
    <scope>NUCLEOTIDE SEQUENCE [LARGE SCALE GENOMIC DNA]</scope>
</reference>
<keyword evidence="2" id="KW-1185">Reference proteome</keyword>
<comment type="caution">
    <text evidence="1">The sequence shown here is derived from an EMBL/GenBank/DDBJ whole genome shotgun (WGS) entry which is preliminary data.</text>
</comment>
<name>A0ACC0Z1T0_9ROSI</name>
<sequence length="78" mass="9135">MLQAVDSRGNSLQKVSSRMPIGCVTNKNILNNKKYHEYWFTSRFGLTTFENEMKWYNTEPSQGKEDYSVADAMLQFMK</sequence>
<accession>A0ACC0Z1T0</accession>
<proteinExistence type="predicted"/>
<protein>
    <submittedName>
        <fullName evidence="1">Uncharacterized protein</fullName>
    </submittedName>
</protein>
<evidence type="ECO:0000313" key="1">
    <source>
        <dbReference type="EMBL" id="KAJ0044909.1"/>
    </source>
</evidence>